<reference evidence="1 2" key="1">
    <citation type="journal article" date="2022" name="bioRxiv">
        <title>The genome of the oomycete Peronosclerospora sorghi, a cosmopolitan pathogen of maize and sorghum, is inflated with dispersed pseudogenes.</title>
        <authorList>
            <person name="Fletcher K."/>
            <person name="Martin F."/>
            <person name="Isakeit T."/>
            <person name="Cavanaugh K."/>
            <person name="Magill C."/>
            <person name="Michelmore R."/>
        </authorList>
    </citation>
    <scope>NUCLEOTIDE SEQUENCE [LARGE SCALE GENOMIC DNA]</scope>
    <source>
        <strain evidence="1">P6</strain>
    </source>
</reference>
<evidence type="ECO:0000313" key="2">
    <source>
        <dbReference type="Proteomes" id="UP001163321"/>
    </source>
</evidence>
<proteinExistence type="predicted"/>
<dbReference type="EMBL" id="CM047592">
    <property type="protein sequence ID" value="KAI9918152.1"/>
    <property type="molecule type" value="Genomic_DNA"/>
</dbReference>
<evidence type="ECO:0000313" key="1">
    <source>
        <dbReference type="EMBL" id="KAI9918152.1"/>
    </source>
</evidence>
<organism evidence="1 2">
    <name type="scientific">Peronosclerospora sorghi</name>
    <dbReference type="NCBI Taxonomy" id="230839"/>
    <lineage>
        <taxon>Eukaryota</taxon>
        <taxon>Sar</taxon>
        <taxon>Stramenopiles</taxon>
        <taxon>Oomycota</taxon>
        <taxon>Peronosporomycetes</taxon>
        <taxon>Peronosporales</taxon>
        <taxon>Peronosporaceae</taxon>
        <taxon>Peronosclerospora</taxon>
    </lineage>
</organism>
<keyword evidence="2" id="KW-1185">Reference proteome</keyword>
<name>A0ACC0WHT8_9STRA</name>
<comment type="caution">
    <text evidence="1">The sequence shown here is derived from an EMBL/GenBank/DDBJ whole genome shotgun (WGS) entry which is preliminary data.</text>
</comment>
<sequence>MTCLHRRTVKAQPKPTHGTGAWICEYRLLDNSDDRQAALLVEDAEKDDDEFTDTVWVQFETVNKARMLNFAGYRRHSMEIDFTSRMRRTLSHERTLLTNWRCDERCYCVEPDRALSQPRGLHPYRLRIHMLLLKTRLNLSDRSYHQDLSKGLPLIRSYIKQQLR</sequence>
<gene>
    <name evidence="1" type="ORF">PsorP6_012755</name>
</gene>
<dbReference type="Proteomes" id="UP001163321">
    <property type="component" value="Chromosome 13"/>
</dbReference>
<accession>A0ACC0WHT8</accession>
<protein>
    <submittedName>
        <fullName evidence="1">Uncharacterized protein</fullName>
    </submittedName>
</protein>